<evidence type="ECO:0000256" key="6">
    <source>
        <dbReference type="ARBA" id="ARBA00022692"/>
    </source>
</evidence>
<dbReference type="EMBL" id="CP133659">
    <property type="protein sequence ID" value="WMW64294.1"/>
    <property type="molecule type" value="Genomic_DNA"/>
</dbReference>
<feature type="transmembrane region" description="Helical" evidence="10">
    <location>
        <begin position="37"/>
        <end position="56"/>
    </location>
</feature>
<proteinExistence type="inferred from homology"/>
<evidence type="ECO:0000313" key="11">
    <source>
        <dbReference type="EMBL" id="WMW64294.1"/>
    </source>
</evidence>
<evidence type="ECO:0000313" key="12">
    <source>
        <dbReference type="Proteomes" id="UP001180616"/>
    </source>
</evidence>
<evidence type="ECO:0000256" key="4">
    <source>
        <dbReference type="ARBA" id="ARBA00022475"/>
    </source>
</evidence>
<organism evidence="11 12">
    <name type="scientific">Nitratidesulfovibrio liaohensis</name>
    <dbReference type="NCBI Taxonomy" id="2604158"/>
    <lineage>
        <taxon>Bacteria</taxon>
        <taxon>Pseudomonadati</taxon>
        <taxon>Thermodesulfobacteriota</taxon>
        <taxon>Desulfovibrionia</taxon>
        <taxon>Desulfovibrionales</taxon>
        <taxon>Desulfovibrionaceae</taxon>
        <taxon>Nitratidesulfovibrio</taxon>
    </lineage>
</organism>
<evidence type="ECO:0000256" key="9">
    <source>
        <dbReference type="RuleBase" id="RU003942"/>
    </source>
</evidence>
<accession>A0ABY9QYN5</accession>
<dbReference type="SUPFAM" id="SSF103481">
    <property type="entry name" value="Multidrug resistance efflux transporter EmrE"/>
    <property type="match status" value="1"/>
</dbReference>
<protein>
    <recommendedName>
        <fullName evidence="3">Spermidine export protein MdtI</fullName>
    </recommendedName>
</protein>
<comment type="subcellular location">
    <subcellularLocation>
        <location evidence="1">Cell inner membrane</location>
        <topology evidence="1">Multi-pass membrane protein</topology>
    </subcellularLocation>
    <subcellularLocation>
        <location evidence="9">Cell membrane</location>
        <topology evidence="9">Multi-pass membrane protein</topology>
    </subcellularLocation>
</comment>
<keyword evidence="7 10" id="KW-1133">Transmembrane helix</keyword>
<dbReference type="InterPro" id="IPR037185">
    <property type="entry name" value="EmrE-like"/>
</dbReference>
<evidence type="ECO:0000256" key="2">
    <source>
        <dbReference type="ARBA" id="ARBA00011359"/>
    </source>
</evidence>
<keyword evidence="8 10" id="KW-0472">Membrane</keyword>
<dbReference type="RefSeq" id="WP_309540390.1">
    <property type="nucleotide sequence ID" value="NZ_CP133659.1"/>
</dbReference>
<gene>
    <name evidence="11" type="ORF">KPS_002301</name>
</gene>
<dbReference type="PANTHER" id="PTHR30561:SF6">
    <property type="entry name" value="SPERMIDINE EXPORT PROTEIN MDTI"/>
    <property type="match status" value="1"/>
</dbReference>
<dbReference type="InterPro" id="IPR000390">
    <property type="entry name" value="Small_drug/metabolite_transptr"/>
</dbReference>
<keyword evidence="6 9" id="KW-0812">Transmembrane</keyword>
<dbReference type="InterPro" id="IPR045324">
    <property type="entry name" value="Small_multidrug_res"/>
</dbReference>
<evidence type="ECO:0000256" key="3">
    <source>
        <dbReference type="ARBA" id="ARBA00021114"/>
    </source>
</evidence>
<feature type="transmembrane region" description="Helical" evidence="10">
    <location>
        <begin position="90"/>
        <end position="108"/>
    </location>
</feature>
<evidence type="ECO:0000256" key="8">
    <source>
        <dbReference type="ARBA" id="ARBA00023136"/>
    </source>
</evidence>
<evidence type="ECO:0000256" key="10">
    <source>
        <dbReference type="SAM" id="Phobius"/>
    </source>
</evidence>
<dbReference type="Gene3D" id="1.10.3730.20">
    <property type="match status" value="1"/>
</dbReference>
<keyword evidence="4" id="KW-1003">Cell membrane</keyword>
<evidence type="ECO:0000256" key="1">
    <source>
        <dbReference type="ARBA" id="ARBA00004429"/>
    </source>
</evidence>
<dbReference type="Proteomes" id="UP001180616">
    <property type="component" value="Chromosome"/>
</dbReference>
<comment type="subunit">
    <text evidence="2">Forms a complex with MdtJ.</text>
</comment>
<name>A0ABY9QYN5_9BACT</name>
<evidence type="ECO:0000256" key="7">
    <source>
        <dbReference type="ARBA" id="ARBA00022989"/>
    </source>
</evidence>
<dbReference type="PANTHER" id="PTHR30561">
    <property type="entry name" value="SMR FAMILY PROTON-DEPENDENT DRUG EFFLUX TRANSPORTER SUGE"/>
    <property type="match status" value="1"/>
</dbReference>
<feature type="transmembrane region" description="Helical" evidence="10">
    <location>
        <begin position="63"/>
        <end position="84"/>
    </location>
</feature>
<reference evidence="11" key="1">
    <citation type="submission" date="2023-09" db="EMBL/GenBank/DDBJ databases">
        <authorList>
            <consortium name="CW5 consortium"/>
            <person name="Lu C.-W."/>
        </authorList>
    </citation>
    <scope>NUCLEOTIDE SEQUENCE</scope>
    <source>
        <strain evidence="11">KPS</strain>
    </source>
</reference>
<comment type="similarity">
    <text evidence="9">Belongs to the drug/metabolite transporter (DMT) superfamily. Small multidrug resistance (SMR) (TC 2.A.7.1) family.</text>
</comment>
<keyword evidence="12" id="KW-1185">Reference proteome</keyword>
<dbReference type="Pfam" id="PF00893">
    <property type="entry name" value="Multi_Drug_Res"/>
    <property type="match status" value="1"/>
</dbReference>
<sequence>MSLSALPFLLAVMLAAALDVGANLLLARSHGFTRRGPALGALALVGLAFTCLAYATRGMDLSVAYAMWGGFGILGTSLGGWAMLGQRPNAVAWLGMALLVAGITALHLA</sequence>
<keyword evidence="5" id="KW-0997">Cell inner membrane</keyword>
<evidence type="ECO:0000256" key="5">
    <source>
        <dbReference type="ARBA" id="ARBA00022519"/>
    </source>
</evidence>